<keyword evidence="2" id="KW-0997">Cell inner membrane</keyword>
<feature type="domain" description="T-SNARE coiled-coil homology" evidence="9">
    <location>
        <begin position="658"/>
        <end position="707"/>
    </location>
</feature>
<dbReference type="SUPFAM" id="SSF58104">
    <property type="entry name" value="Methyl-accepting chemotaxis protein (MCP) signaling domain"/>
    <property type="match status" value="1"/>
</dbReference>
<feature type="region of interest" description="Disordered" evidence="6">
    <location>
        <begin position="1"/>
        <end position="40"/>
    </location>
</feature>
<evidence type="ECO:0008006" key="13">
    <source>
        <dbReference type="Google" id="ProtNLM"/>
    </source>
</evidence>
<dbReference type="Pfam" id="PF00015">
    <property type="entry name" value="MCPsignal"/>
    <property type="match status" value="1"/>
</dbReference>
<evidence type="ECO:0000259" key="8">
    <source>
        <dbReference type="PROSITE" id="PS50111"/>
    </source>
</evidence>
<dbReference type="InterPro" id="IPR004089">
    <property type="entry name" value="MCPsignal_dom"/>
</dbReference>
<dbReference type="PROSITE" id="PS50111">
    <property type="entry name" value="CHEMOTAXIS_TRANSDUC_2"/>
    <property type="match status" value="1"/>
</dbReference>
<feature type="transmembrane region" description="Helical" evidence="7">
    <location>
        <begin position="377"/>
        <end position="399"/>
    </location>
</feature>
<dbReference type="CDD" id="cd06225">
    <property type="entry name" value="HAMP"/>
    <property type="match status" value="1"/>
</dbReference>
<keyword evidence="2" id="KW-1003">Cell membrane</keyword>
<dbReference type="PANTHER" id="PTHR32089">
    <property type="entry name" value="METHYL-ACCEPTING CHEMOTAXIS PROTEIN MCPB"/>
    <property type="match status" value="1"/>
</dbReference>
<comment type="similarity">
    <text evidence="4">Belongs to the methyl-accepting chemotaxis (MCP) protein family.</text>
</comment>
<comment type="subcellular location">
    <subcellularLocation>
        <location evidence="1">Cell inner membrane</location>
        <topology evidence="1">Multi-pass membrane protein</topology>
    </subcellularLocation>
</comment>
<dbReference type="SMART" id="SM00283">
    <property type="entry name" value="MA"/>
    <property type="match status" value="1"/>
</dbReference>
<evidence type="ECO:0000256" key="5">
    <source>
        <dbReference type="PROSITE-ProRule" id="PRU00284"/>
    </source>
</evidence>
<keyword evidence="7" id="KW-1133">Transmembrane helix</keyword>
<gene>
    <name evidence="11" type="ORF">CKO45_19020</name>
</gene>
<dbReference type="InterPro" id="IPR000727">
    <property type="entry name" value="T_SNARE_dom"/>
</dbReference>
<evidence type="ECO:0000256" key="3">
    <source>
        <dbReference type="ARBA" id="ARBA00023224"/>
    </source>
</evidence>
<evidence type="ECO:0000256" key="6">
    <source>
        <dbReference type="SAM" id="MobiDB-lite"/>
    </source>
</evidence>
<protein>
    <recommendedName>
        <fullName evidence="13">Methyl-accepting chemotaxis protein</fullName>
    </recommendedName>
</protein>
<feature type="transmembrane region" description="Helical" evidence="7">
    <location>
        <begin position="62"/>
        <end position="83"/>
    </location>
</feature>
<dbReference type="SMART" id="SM00304">
    <property type="entry name" value="HAMP"/>
    <property type="match status" value="1"/>
</dbReference>
<evidence type="ECO:0000259" key="10">
    <source>
        <dbReference type="PROSITE" id="PS50885"/>
    </source>
</evidence>
<feature type="compositionally biased region" description="Basic residues" evidence="6">
    <location>
        <begin position="1"/>
        <end position="12"/>
    </location>
</feature>
<feature type="compositionally biased region" description="Pro residues" evidence="6">
    <location>
        <begin position="17"/>
        <end position="35"/>
    </location>
</feature>
<keyword evidence="12" id="KW-1185">Reference proteome</keyword>
<sequence>MARSPAPRRRSKSAPCHPRPTTPDAPRPAAQPPGSLPGQVPAISISDLRFGKDTRAMRIRTLFTAAMATVGVIVLGLTGSLALDQWQRRAAAESAERLTAASAALLRLTETLVIERGNLFVRAGVPAPIDDQVEARLRAVLGATDAALDQAARTLAAEASGPLARHAGLVEGIQPRLAALRGRLLGAVRRPGAERPAGLQQTVFADYGLMLAAVSAALDDSHAAIAQGAPRLEPMLLLARMTWDMREAASRRLLPVSAAVNAGRPVSAQDLEMSAAGKGALETVWERVSGMVALLGNPPRVAAAVAEVKRRYFEDAAPRLDAMYAAGRTGAAYPMTVAEFTAFATPSMQVLLLVRDAALAEAQAGAAADAAAARRHLLLALGGMLAAGLATIGLAWLLARRVVAPILQLTDSVDRIAQGELATAVPFAGRQDEIGRMARALGTLRATAAEAARLSGLGEEEQRRKDARARQVAAEIAGFEGAVGEALAALGTAAADLRSAAEEMGGSAERTTQRSGMVASAADQAAANVHSVASATEQMTASVAEITRRVAEGAGIAAEAARDAERTDDMVRGLSEAAMRIGDVVRLISDIAAQTNLLALNATIEAARAGEAGKGFAVVAGEVKALAAQTAKATEEIGAQIRSMQDAAGQAATAIGGIAATIGQVNDVSSSIAAAVEEQGAAMREIARNVQEAAVGTTEVSNNIAEVSDAAAATRGTAAGVQRAAAAVTQQGDALRVRVDGFLAGIRAA</sequence>
<dbReference type="PANTHER" id="PTHR32089:SF112">
    <property type="entry name" value="LYSOZYME-LIKE PROTEIN-RELATED"/>
    <property type="match status" value="1"/>
</dbReference>
<evidence type="ECO:0000256" key="4">
    <source>
        <dbReference type="ARBA" id="ARBA00029447"/>
    </source>
</evidence>
<keyword evidence="7" id="KW-0812">Transmembrane</keyword>
<dbReference type="Gene3D" id="1.10.287.950">
    <property type="entry name" value="Methyl-accepting chemotaxis protein"/>
    <property type="match status" value="1"/>
</dbReference>
<dbReference type="PROSITE" id="PS50885">
    <property type="entry name" value="HAMP"/>
    <property type="match status" value="1"/>
</dbReference>
<accession>A0ABS1D0T4</accession>
<evidence type="ECO:0000256" key="1">
    <source>
        <dbReference type="ARBA" id="ARBA00004429"/>
    </source>
</evidence>
<dbReference type="Proteomes" id="UP000697995">
    <property type="component" value="Unassembled WGS sequence"/>
</dbReference>
<dbReference type="InterPro" id="IPR004090">
    <property type="entry name" value="Chemotax_Me-accpt_rcpt"/>
</dbReference>
<dbReference type="Gene3D" id="6.10.340.10">
    <property type="match status" value="1"/>
</dbReference>
<evidence type="ECO:0000313" key="11">
    <source>
        <dbReference type="EMBL" id="MBK1660324.1"/>
    </source>
</evidence>
<dbReference type="PROSITE" id="PS50192">
    <property type="entry name" value="T_SNARE"/>
    <property type="match status" value="1"/>
</dbReference>
<evidence type="ECO:0000256" key="7">
    <source>
        <dbReference type="SAM" id="Phobius"/>
    </source>
</evidence>
<feature type="domain" description="HAMP" evidence="10">
    <location>
        <begin position="400"/>
        <end position="453"/>
    </location>
</feature>
<evidence type="ECO:0000313" key="12">
    <source>
        <dbReference type="Proteomes" id="UP000697995"/>
    </source>
</evidence>
<name>A0ABS1D0T4_9PROT</name>
<evidence type="ECO:0000259" key="9">
    <source>
        <dbReference type="PROSITE" id="PS50192"/>
    </source>
</evidence>
<evidence type="ECO:0000256" key="2">
    <source>
        <dbReference type="ARBA" id="ARBA00022519"/>
    </source>
</evidence>
<dbReference type="PRINTS" id="PR00260">
    <property type="entry name" value="CHEMTRNSDUCR"/>
</dbReference>
<dbReference type="Pfam" id="PF00672">
    <property type="entry name" value="HAMP"/>
    <property type="match status" value="1"/>
</dbReference>
<proteinExistence type="inferred from homology"/>
<reference evidence="11 12" key="1">
    <citation type="journal article" date="2020" name="Microorganisms">
        <title>Osmotic Adaptation and Compatible Solute Biosynthesis of Phototrophic Bacteria as Revealed from Genome Analyses.</title>
        <authorList>
            <person name="Imhoff J.F."/>
            <person name="Rahn T."/>
            <person name="Kunzel S."/>
            <person name="Keller A."/>
            <person name="Neulinger S.C."/>
        </authorList>
    </citation>
    <scope>NUCLEOTIDE SEQUENCE [LARGE SCALE GENOMIC DNA]</scope>
    <source>
        <strain evidence="11 12">DSM 15382</strain>
    </source>
</reference>
<organism evidence="11 12">
    <name type="scientific">Paracraurococcus ruber</name>
    <dbReference type="NCBI Taxonomy" id="77675"/>
    <lineage>
        <taxon>Bacteria</taxon>
        <taxon>Pseudomonadati</taxon>
        <taxon>Pseudomonadota</taxon>
        <taxon>Alphaproteobacteria</taxon>
        <taxon>Acetobacterales</taxon>
        <taxon>Roseomonadaceae</taxon>
        <taxon>Paracraurococcus</taxon>
    </lineage>
</organism>
<dbReference type="InterPro" id="IPR003660">
    <property type="entry name" value="HAMP_dom"/>
</dbReference>
<comment type="caution">
    <text evidence="11">The sequence shown here is derived from an EMBL/GenBank/DDBJ whole genome shotgun (WGS) entry which is preliminary data.</text>
</comment>
<dbReference type="EMBL" id="NRSG01000167">
    <property type="protein sequence ID" value="MBK1660324.1"/>
    <property type="molecule type" value="Genomic_DNA"/>
</dbReference>
<keyword evidence="3 5" id="KW-0807">Transducer</keyword>
<keyword evidence="7" id="KW-0472">Membrane</keyword>
<feature type="domain" description="Methyl-accepting transducer" evidence="8">
    <location>
        <begin position="493"/>
        <end position="732"/>
    </location>
</feature>